<dbReference type="Gene3D" id="1.10.8.10">
    <property type="entry name" value="DNA helicase RuvA subunit, C-terminal domain"/>
    <property type="match status" value="1"/>
</dbReference>
<dbReference type="NCBIfam" id="TIGR00536">
    <property type="entry name" value="hemK_fam"/>
    <property type="match status" value="1"/>
</dbReference>
<keyword evidence="4" id="KW-0949">S-adenosyl-L-methionine</keyword>
<dbReference type="Pfam" id="PF05175">
    <property type="entry name" value="MTS"/>
    <property type="match status" value="1"/>
</dbReference>
<dbReference type="OrthoDB" id="269872at2759"/>
<organism evidence="7 8">
    <name type="scientific">Thelonectria olida</name>
    <dbReference type="NCBI Taxonomy" id="1576542"/>
    <lineage>
        <taxon>Eukaryota</taxon>
        <taxon>Fungi</taxon>
        <taxon>Dikarya</taxon>
        <taxon>Ascomycota</taxon>
        <taxon>Pezizomycotina</taxon>
        <taxon>Sordariomycetes</taxon>
        <taxon>Hypocreomycetidae</taxon>
        <taxon>Hypocreales</taxon>
        <taxon>Nectriaceae</taxon>
        <taxon>Thelonectria</taxon>
    </lineage>
</organism>
<evidence type="ECO:0000256" key="2">
    <source>
        <dbReference type="ARBA" id="ARBA00022603"/>
    </source>
</evidence>
<dbReference type="SUPFAM" id="SSF53335">
    <property type="entry name" value="S-adenosyl-L-methionine-dependent methyltransferases"/>
    <property type="match status" value="1"/>
</dbReference>
<dbReference type="InterPro" id="IPR007848">
    <property type="entry name" value="Small_mtfrase_dom"/>
</dbReference>
<reference evidence="7 8" key="1">
    <citation type="journal article" date="2021" name="Nat. Commun.">
        <title>Genetic determinants of endophytism in the Arabidopsis root mycobiome.</title>
        <authorList>
            <person name="Mesny F."/>
            <person name="Miyauchi S."/>
            <person name="Thiergart T."/>
            <person name="Pickel B."/>
            <person name="Atanasova L."/>
            <person name="Karlsson M."/>
            <person name="Huettel B."/>
            <person name="Barry K.W."/>
            <person name="Haridas S."/>
            <person name="Chen C."/>
            <person name="Bauer D."/>
            <person name="Andreopoulos W."/>
            <person name="Pangilinan J."/>
            <person name="LaButti K."/>
            <person name="Riley R."/>
            <person name="Lipzen A."/>
            <person name="Clum A."/>
            <person name="Drula E."/>
            <person name="Henrissat B."/>
            <person name="Kohler A."/>
            <person name="Grigoriev I.V."/>
            <person name="Martin F.M."/>
            <person name="Hacquard S."/>
        </authorList>
    </citation>
    <scope>NUCLEOTIDE SEQUENCE [LARGE SCALE GENOMIC DNA]</scope>
    <source>
        <strain evidence="7 8">MPI-CAGE-CH-0241</strain>
    </source>
</reference>
<dbReference type="InterPro" id="IPR029063">
    <property type="entry name" value="SAM-dependent_MTases_sf"/>
</dbReference>
<feature type="domain" description="Methyltransferase small" evidence="6">
    <location>
        <begin position="119"/>
        <end position="220"/>
    </location>
</feature>
<accession>A0A9P8W8E7</accession>
<gene>
    <name evidence="7" type="ORF">B0T10DRAFT_483433</name>
</gene>
<keyword evidence="2 7" id="KW-0489">Methyltransferase</keyword>
<dbReference type="InterPro" id="IPR004556">
    <property type="entry name" value="HemK-like"/>
</dbReference>
<proteinExistence type="predicted"/>
<sequence>MPRLAPSLFRQAKRESPHLATLLPACRDIGSARNELRWLQSHIDENFSSRKPRHLERLVRQRGKGVPLQYVLGSQPFGALDIKCKEGVLIPRPETEAYTCFLIDLIKSGGLLCSRAELKENELKIIDFCTGTGCIPLLLFSSLQRLVKNLTVQGVDISPTAIQLAKENITRNIKLGNTSKPTVDKDIQIIKADVFSDSDIQQLANSRSDVLISNPPYISQDVWNSGRGQLGYSVRKYEPRLALIPDGELPRPAWCDPADVFYSRLLDVAALLAPKVILFEIGDESQARRVLQLYFRHKVASLSHVELWRDCPDLEPAEDEETRIEVATQDGVKNVVLVRGGGLLRSIFIRSLVRESCVSS</sequence>
<name>A0A9P8W8E7_9HYPO</name>
<evidence type="ECO:0000256" key="4">
    <source>
        <dbReference type="ARBA" id="ARBA00022691"/>
    </source>
</evidence>
<dbReference type="CDD" id="cd02440">
    <property type="entry name" value="AdoMet_MTases"/>
    <property type="match status" value="1"/>
</dbReference>
<dbReference type="PANTHER" id="PTHR18895:SF74">
    <property type="entry name" value="MTRF1L RELEASE FACTOR GLUTAMINE METHYLTRANSFERASE"/>
    <property type="match status" value="1"/>
</dbReference>
<comment type="catalytic activity">
    <reaction evidence="5">
        <text>L-glutaminyl-[peptide chain release factor] + S-adenosyl-L-methionine = N(5)-methyl-L-glutaminyl-[peptide chain release factor] + S-adenosyl-L-homocysteine + H(+)</text>
        <dbReference type="Rhea" id="RHEA:42896"/>
        <dbReference type="Rhea" id="RHEA-COMP:10271"/>
        <dbReference type="Rhea" id="RHEA-COMP:10272"/>
        <dbReference type="ChEBI" id="CHEBI:15378"/>
        <dbReference type="ChEBI" id="CHEBI:30011"/>
        <dbReference type="ChEBI" id="CHEBI:57856"/>
        <dbReference type="ChEBI" id="CHEBI:59789"/>
        <dbReference type="ChEBI" id="CHEBI:61891"/>
        <dbReference type="EC" id="2.1.1.297"/>
    </reaction>
</comment>
<dbReference type="InterPro" id="IPR002052">
    <property type="entry name" value="DNA_methylase_N6_adenine_CS"/>
</dbReference>
<dbReference type="EMBL" id="JAGPYM010000007">
    <property type="protein sequence ID" value="KAH6892253.1"/>
    <property type="molecule type" value="Genomic_DNA"/>
</dbReference>
<evidence type="ECO:0000313" key="8">
    <source>
        <dbReference type="Proteomes" id="UP000777438"/>
    </source>
</evidence>
<evidence type="ECO:0000313" key="7">
    <source>
        <dbReference type="EMBL" id="KAH6892253.1"/>
    </source>
</evidence>
<dbReference type="InterPro" id="IPR050320">
    <property type="entry name" value="N5-glutamine_MTase"/>
</dbReference>
<evidence type="ECO:0000256" key="5">
    <source>
        <dbReference type="ARBA" id="ARBA00048391"/>
    </source>
</evidence>
<dbReference type="Gene3D" id="3.40.50.150">
    <property type="entry name" value="Vaccinia Virus protein VP39"/>
    <property type="match status" value="1"/>
</dbReference>
<keyword evidence="3" id="KW-0808">Transferase</keyword>
<dbReference type="GO" id="GO:0032259">
    <property type="term" value="P:methylation"/>
    <property type="evidence" value="ECO:0007669"/>
    <property type="project" value="UniProtKB-KW"/>
</dbReference>
<dbReference type="Proteomes" id="UP000777438">
    <property type="component" value="Unassembled WGS sequence"/>
</dbReference>
<evidence type="ECO:0000256" key="1">
    <source>
        <dbReference type="ARBA" id="ARBA00012771"/>
    </source>
</evidence>
<comment type="caution">
    <text evidence="7">The sequence shown here is derived from an EMBL/GenBank/DDBJ whole genome shotgun (WGS) entry which is preliminary data.</text>
</comment>
<evidence type="ECO:0000256" key="3">
    <source>
        <dbReference type="ARBA" id="ARBA00022679"/>
    </source>
</evidence>
<dbReference type="EC" id="2.1.1.297" evidence="1"/>
<dbReference type="AlphaFoldDB" id="A0A9P8W8E7"/>
<protein>
    <recommendedName>
        <fullName evidence="1">peptide chain release factor N(5)-glutamine methyltransferase</fullName>
        <ecNumber evidence="1">2.1.1.297</ecNumber>
    </recommendedName>
</protein>
<evidence type="ECO:0000259" key="6">
    <source>
        <dbReference type="Pfam" id="PF05175"/>
    </source>
</evidence>
<dbReference type="GO" id="GO:0005739">
    <property type="term" value="C:mitochondrion"/>
    <property type="evidence" value="ECO:0007669"/>
    <property type="project" value="TreeGrafter"/>
</dbReference>
<keyword evidence="8" id="KW-1185">Reference proteome</keyword>
<dbReference type="GO" id="GO:0102559">
    <property type="term" value="F:peptide chain release factor N(5)-glutamine methyltransferase activity"/>
    <property type="evidence" value="ECO:0007669"/>
    <property type="project" value="UniProtKB-EC"/>
</dbReference>
<dbReference type="PROSITE" id="PS00092">
    <property type="entry name" value="N6_MTASE"/>
    <property type="match status" value="1"/>
</dbReference>
<dbReference type="PANTHER" id="PTHR18895">
    <property type="entry name" value="HEMK METHYLTRANSFERASE"/>
    <property type="match status" value="1"/>
</dbReference>
<dbReference type="GO" id="GO:0003676">
    <property type="term" value="F:nucleic acid binding"/>
    <property type="evidence" value="ECO:0007669"/>
    <property type="project" value="InterPro"/>
</dbReference>